<organism evidence="4 5">
    <name type="scientific">Pleurotus eryngii</name>
    <name type="common">Boletus of the steppes</name>
    <dbReference type="NCBI Taxonomy" id="5323"/>
    <lineage>
        <taxon>Eukaryota</taxon>
        <taxon>Fungi</taxon>
        <taxon>Dikarya</taxon>
        <taxon>Basidiomycota</taxon>
        <taxon>Agaricomycotina</taxon>
        <taxon>Agaricomycetes</taxon>
        <taxon>Agaricomycetidae</taxon>
        <taxon>Agaricales</taxon>
        <taxon>Pleurotineae</taxon>
        <taxon>Pleurotaceae</taxon>
        <taxon>Pleurotus</taxon>
    </lineage>
</organism>
<keyword evidence="1" id="KW-0238">DNA-binding</keyword>
<reference evidence="4" key="1">
    <citation type="submission" date="2020-11" db="EMBL/GenBank/DDBJ databases">
        <authorList>
            <consortium name="DOE Joint Genome Institute"/>
            <person name="Ahrendt S."/>
            <person name="Riley R."/>
            <person name="Andreopoulos W."/>
            <person name="Labutti K."/>
            <person name="Pangilinan J."/>
            <person name="Ruiz-Duenas F.J."/>
            <person name="Barrasa J.M."/>
            <person name="Sanchez-Garcia M."/>
            <person name="Camarero S."/>
            <person name="Miyauchi S."/>
            <person name="Serrano A."/>
            <person name="Linde D."/>
            <person name="Babiker R."/>
            <person name="Drula E."/>
            <person name="Ayuso-Fernandez I."/>
            <person name="Pacheco R."/>
            <person name="Padilla G."/>
            <person name="Ferreira P."/>
            <person name="Barriuso J."/>
            <person name="Kellner H."/>
            <person name="Castanera R."/>
            <person name="Alfaro M."/>
            <person name="Ramirez L."/>
            <person name="Pisabarro A.G."/>
            <person name="Kuo A."/>
            <person name="Tritt A."/>
            <person name="Lipzen A."/>
            <person name="He G."/>
            <person name="Yan M."/>
            <person name="Ng V."/>
            <person name="Cullen D."/>
            <person name="Martin F."/>
            <person name="Rosso M.-N."/>
            <person name="Henrissat B."/>
            <person name="Hibbett D."/>
            <person name="Martinez A.T."/>
            <person name="Grigoriev I.V."/>
        </authorList>
    </citation>
    <scope>NUCLEOTIDE SEQUENCE</scope>
    <source>
        <strain evidence="4">ATCC 90797</strain>
    </source>
</reference>
<dbReference type="Pfam" id="PF05225">
    <property type="entry name" value="HTH_psq"/>
    <property type="match status" value="1"/>
</dbReference>
<evidence type="ECO:0000256" key="1">
    <source>
        <dbReference type="ARBA" id="ARBA00023125"/>
    </source>
</evidence>
<evidence type="ECO:0000256" key="2">
    <source>
        <dbReference type="ARBA" id="ARBA00023242"/>
    </source>
</evidence>
<dbReference type="InterPro" id="IPR006600">
    <property type="entry name" value="HTH_CenpB_DNA-bd_dom"/>
</dbReference>
<accession>A0A9P6D368</accession>
<dbReference type="InterPro" id="IPR007889">
    <property type="entry name" value="HTH_Psq"/>
</dbReference>
<comment type="caution">
    <text evidence="4">The sequence shown here is derived from an EMBL/GenBank/DDBJ whole genome shotgun (WGS) entry which is preliminary data.</text>
</comment>
<feature type="domain" description="HTH CENPB-type" evidence="3">
    <location>
        <begin position="45"/>
        <end position="110"/>
    </location>
</feature>
<evidence type="ECO:0000313" key="4">
    <source>
        <dbReference type="EMBL" id="KAF9489322.1"/>
    </source>
</evidence>
<protein>
    <recommendedName>
        <fullName evidence="3">HTH CENPB-type domain-containing protein</fullName>
    </recommendedName>
</protein>
<dbReference type="EMBL" id="MU154675">
    <property type="protein sequence ID" value="KAF9489322.1"/>
    <property type="molecule type" value="Genomic_DNA"/>
</dbReference>
<evidence type="ECO:0000259" key="3">
    <source>
        <dbReference type="PROSITE" id="PS51253"/>
    </source>
</evidence>
<proteinExistence type="predicted"/>
<dbReference type="PROSITE" id="PS51253">
    <property type="entry name" value="HTH_CENPB"/>
    <property type="match status" value="1"/>
</dbReference>
<name>A0A9P6D368_PLEER</name>
<sequence>MLAIHEAGFNTASEPVYAIHQAAHDFGVPNSTLQGHYHGRKLKKEAHAHKHCLLEVEEEILVKWIVCLGHQGVPMTLSKLQQFASDFTGEEVGEKWLSHFVKVHPELKVL</sequence>
<dbReference type="AlphaFoldDB" id="A0A9P6D368"/>
<dbReference type="Pfam" id="PF03221">
    <property type="entry name" value="HTH_Tnp_Tc5"/>
    <property type="match status" value="1"/>
</dbReference>
<dbReference type="GO" id="GO:0003677">
    <property type="term" value="F:DNA binding"/>
    <property type="evidence" value="ECO:0007669"/>
    <property type="project" value="UniProtKB-KW"/>
</dbReference>
<dbReference type="Proteomes" id="UP000807025">
    <property type="component" value="Unassembled WGS sequence"/>
</dbReference>
<keyword evidence="2" id="KW-0539">Nucleus</keyword>
<gene>
    <name evidence="4" type="ORF">BDN71DRAFT_1401802</name>
</gene>
<dbReference type="OrthoDB" id="3197907at2759"/>
<keyword evidence="5" id="KW-1185">Reference proteome</keyword>
<evidence type="ECO:0000313" key="5">
    <source>
        <dbReference type="Proteomes" id="UP000807025"/>
    </source>
</evidence>